<dbReference type="AlphaFoldDB" id="A0ABD1UE86"/>
<feature type="region of interest" description="Disordered" evidence="1">
    <location>
        <begin position="146"/>
        <end position="168"/>
    </location>
</feature>
<sequence length="273" mass="30629">MTGGQEDIGICPSFSCYSADGLAEIAVKVTEENSNDTVENEDDKDDNYEDFEFAFVRENQEVLTGDSKIKPIFPIFNRDLLVNNQDFSTSLDNKPSESSDQAESIRIPLNKLFIGDRIEKEREIPSSSSSETDELDSVQPGTYCVWRPKVAEPSPSRCRKSKSTGSGSRRWKLCDLMRRSNSDGKDSFVFLTPKHREEKPEKIENPKKTKAKGTVTAVLSSVAPGSPSAHEAHYIRNRAMKEENKKKSYLPYRRDLVGFFANVNGLGRSFAPL</sequence>
<organism evidence="3 4">
    <name type="scientific">Forsythia ovata</name>
    <dbReference type="NCBI Taxonomy" id="205694"/>
    <lineage>
        <taxon>Eukaryota</taxon>
        <taxon>Viridiplantae</taxon>
        <taxon>Streptophyta</taxon>
        <taxon>Embryophyta</taxon>
        <taxon>Tracheophyta</taxon>
        <taxon>Spermatophyta</taxon>
        <taxon>Magnoliopsida</taxon>
        <taxon>eudicotyledons</taxon>
        <taxon>Gunneridae</taxon>
        <taxon>Pentapetalae</taxon>
        <taxon>asterids</taxon>
        <taxon>lamiids</taxon>
        <taxon>Lamiales</taxon>
        <taxon>Oleaceae</taxon>
        <taxon>Forsythieae</taxon>
        <taxon>Forsythia</taxon>
    </lineage>
</organism>
<keyword evidence="4" id="KW-1185">Reference proteome</keyword>
<name>A0ABD1UE86_9LAMI</name>
<proteinExistence type="predicted"/>
<evidence type="ECO:0000313" key="4">
    <source>
        <dbReference type="Proteomes" id="UP001604277"/>
    </source>
</evidence>
<dbReference type="PANTHER" id="PTHR33095:SF23">
    <property type="entry name" value="DUF1645 FAMILY PROTEIN"/>
    <property type="match status" value="1"/>
</dbReference>
<dbReference type="EMBL" id="JBFOLJ010000007">
    <property type="protein sequence ID" value="KAL2523344.1"/>
    <property type="molecule type" value="Genomic_DNA"/>
</dbReference>
<dbReference type="InterPro" id="IPR012442">
    <property type="entry name" value="DUF1645_plant"/>
</dbReference>
<reference evidence="3" key="1">
    <citation type="submission" date="2024-07" db="EMBL/GenBank/DDBJ databases">
        <title>Two chromosome-level genome assemblies of Korean endemic species Abeliophyllum distichum and Forsythia ovata (Oleaceae).</title>
        <authorList>
            <person name="Mun J.H."/>
        </authorList>
    </citation>
    <scope>NUCLEOTIDE SEQUENCE</scope>
    <source>
        <strain evidence="3">KNKB202402200001</strain>
        <tissue evidence="3">Leaf</tissue>
    </source>
</reference>
<protein>
    <submittedName>
        <fullName evidence="3">Uncharacterized protein</fullName>
    </submittedName>
</protein>
<dbReference type="Pfam" id="PF07816">
    <property type="entry name" value="DUF1645"/>
    <property type="match status" value="1"/>
</dbReference>
<evidence type="ECO:0000313" key="2">
    <source>
        <dbReference type="EMBL" id="KAL2523333.1"/>
    </source>
</evidence>
<evidence type="ECO:0000256" key="1">
    <source>
        <dbReference type="SAM" id="MobiDB-lite"/>
    </source>
</evidence>
<comment type="caution">
    <text evidence="3">The sequence shown here is derived from an EMBL/GenBank/DDBJ whole genome shotgun (WGS) entry which is preliminary data.</text>
</comment>
<reference evidence="4" key="2">
    <citation type="submission" date="2024-07" db="EMBL/GenBank/DDBJ databases">
        <title>Two chromosome-level genome assemblies of Korean endemic species Abeliophyllum distichum and Forsythia ovata (Oleaceae).</title>
        <authorList>
            <person name="Jang H."/>
        </authorList>
    </citation>
    <scope>NUCLEOTIDE SEQUENCE [LARGE SCALE GENOMIC DNA]</scope>
</reference>
<dbReference type="EMBL" id="JBFOLJ010000007">
    <property type="protein sequence ID" value="KAL2523333.1"/>
    <property type="molecule type" value="Genomic_DNA"/>
</dbReference>
<evidence type="ECO:0000313" key="3">
    <source>
        <dbReference type="EMBL" id="KAL2523344.1"/>
    </source>
</evidence>
<gene>
    <name evidence="2" type="ORF">Fot_27256</name>
    <name evidence="3" type="ORF">Fot_27267</name>
</gene>
<accession>A0ABD1UE86</accession>
<dbReference type="PANTHER" id="PTHR33095">
    <property type="entry name" value="OS07G0619500 PROTEIN"/>
    <property type="match status" value="1"/>
</dbReference>
<dbReference type="Proteomes" id="UP001604277">
    <property type="component" value="Unassembled WGS sequence"/>
</dbReference>